<sequence length="43" mass="4886">MPVLNIVIYQYVDLFFPGLTGRLAGGYLPDRAKMRRHGAIFSM</sequence>
<dbReference type="STRING" id="349215.A11S_1638"/>
<name>M4VGE3_9BACT</name>
<dbReference type="KEGG" id="man:A11S_1638"/>
<dbReference type="Proteomes" id="UP000011932">
    <property type="component" value="Chromosome"/>
</dbReference>
<evidence type="ECO:0000313" key="2">
    <source>
        <dbReference type="Proteomes" id="UP000011932"/>
    </source>
</evidence>
<accession>M4VGE3</accession>
<reference evidence="1 2" key="1">
    <citation type="journal article" date="2013" name="ISME J.">
        <title>By their genes ye shall know them: genomic signatures of predatory bacteria.</title>
        <authorList>
            <person name="Pasternak Z."/>
            <person name="Pietrokovski S."/>
            <person name="Rotem O."/>
            <person name="Gophna U."/>
            <person name="Lurie-Weinberger M.N."/>
            <person name="Jurkevitch E."/>
        </authorList>
    </citation>
    <scope>NUCLEOTIDE SEQUENCE [LARGE SCALE GENOMIC DNA]</scope>
    <source>
        <strain evidence="1">EPB</strain>
    </source>
</reference>
<dbReference type="HOGENOM" id="CLU_3235974_0_0_5"/>
<organism evidence="1 2">
    <name type="scientific">Micavibrio aeruginosavorus EPB</name>
    <dbReference type="NCBI Taxonomy" id="349215"/>
    <lineage>
        <taxon>Bacteria</taxon>
        <taxon>Pseudomonadati</taxon>
        <taxon>Bdellovibrionota</taxon>
        <taxon>Bdellovibrionia</taxon>
        <taxon>Bdellovibrionales</taxon>
        <taxon>Pseudobdellovibrionaceae</taxon>
        <taxon>Micavibrio</taxon>
    </lineage>
</organism>
<dbReference type="AlphaFoldDB" id="M4VGE3"/>
<protein>
    <submittedName>
        <fullName evidence="1">Uncharacterized protein</fullName>
    </submittedName>
</protein>
<evidence type="ECO:0000313" key="1">
    <source>
        <dbReference type="EMBL" id="AGH98442.1"/>
    </source>
</evidence>
<proteinExistence type="predicted"/>
<gene>
    <name evidence="1" type="ORF">A11S_1638</name>
</gene>
<dbReference type="EMBL" id="CP003538">
    <property type="protein sequence ID" value="AGH98442.1"/>
    <property type="molecule type" value="Genomic_DNA"/>
</dbReference>